<dbReference type="RefSeq" id="WP_302079447.1">
    <property type="nucleotide sequence ID" value="NZ_JAUKWQ010000013.1"/>
</dbReference>
<dbReference type="InterPro" id="IPR016032">
    <property type="entry name" value="Sig_transdc_resp-reg_C-effctor"/>
</dbReference>
<dbReference type="CDD" id="cd06170">
    <property type="entry name" value="LuxR_C_like"/>
    <property type="match status" value="1"/>
</dbReference>
<dbReference type="InterPro" id="IPR005143">
    <property type="entry name" value="TF_LuxR_autoind-bd_dom"/>
</dbReference>
<reference evidence="5" key="2">
    <citation type="submission" date="2023-07" db="EMBL/GenBank/DDBJ databases">
        <authorList>
            <person name="Sun H."/>
        </authorList>
    </citation>
    <scope>NUCLEOTIDE SEQUENCE</scope>
    <source>
        <strain evidence="5">05753</strain>
    </source>
</reference>
<feature type="domain" description="HTH luxR-type" evidence="4">
    <location>
        <begin position="178"/>
        <end position="243"/>
    </location>
</feature>
<proteinExistence type="predicted"/>
<evidence type="ECO:0000313" key="6">
    <source>
        <dbReference type="Proteomes" id="UP001169006"/>
    </source>
</evidence>
<sequence>MRVHSILQLLVLIDEAKTQAELVSELESVLRAYGFNYYGLWFHHKPVAGISTQMLIGSWPDGWRRIYMVKKYSLIDPVRRMLSIAQRPFRWKNAVNTFKNDPAFKRMTRMMQDAAKHHLTDGYTFPFHGKTGLLGHFSIGGHPVDLSPAEAALFEATGRRIFWRLIELNGMAGDLETTATMETELTKRQMEVLALLAEGMTSNEIAKDLEISNHTVDWYINVIQEKFNAKNRQHVVAMAFRLGLVS</sequence>
<evidence type="ECO:0000256" key="1">
    <source>
        <dbReference type="ARBA" id="ARBA00023015"/>
    </source>
</evidence>
<organism evidence="5 6">
    <name type="scientific">Rhizobium oryzicola</name>
    <dbReference type="NCBI Taxonomy" id="1232668"/>
    <lineage>
        <taxon>Bacteria</taxon>
        <taxon>Pseudomonadati</taxon>
        <taxon>Pseudomonadota</taxon>
        <taxon>Alphaproteobacteria</taxon>
        <taxon>Hyphomicrobiales</taxon>
        <taxon>Rhizobiaceae</taxon>
        <taxon>Rhizobium/Agrobacterium group</taxon>
        <taxon>Rhizobium</taxon>
    </lineage>
</organism>
<dbReference type="InterPro" id="IPR036388">
    <property type="entry name" value="WH-like_DNA-bd_sf"/>
</dbReference>
<dbReference type="PANTHER" id="PTHR44688:SF16">
    <property type="entry name" value="DNA-BINDING TRANSCRIPTIONAL ACTIVATOR DEVR_DOSR"/>
    <property type="match status" value="1"/>
</dbReference>
<gene>
    <name evidence="5" type="ORF">Q2T52_23965</name>
</gene>
<dbReference type="Gene3D" id="1.10.10.10">
    <property type="entry name" value="Winged helix-like DNA-binding domain superfamily/Winged helix DNA-binding domain"/>
    <property type="match status" value="1"/>
</dbReference>
<reference evidence="5" key="1">
    <citation type="journal article" date="2015" name="Int. J. Syst. Evol. Microbiol.">
        <title>Rhizobium oryzicola sp. nov., potential plant-growth-promoting endophytic bacteria isolated from rice roots.</title>
        <authorList>
            <person name="Zhang X.X."/>
            <person name="Gao J.S."/>
            <person name="Cao Y.H."/>
            <person name="Sheirdil R.A."/>
            <person name="Wang X.C."/>
            <person name="Zhang L."/>
        </authorList>
    </citation>
    <scope>NUCLEOTIDE SEQUENCE</scope>
    <source>
        <strain evidence="5">05753</strain>
    </source>
</reference>
<evidence type="ECO:0000259" key="4">
    <source>
        <dbReference type="PROSITE" id="PS50043"/>
    </source>
</evidence>
<dbReference type="InterPro" id="IPR036693">
    <property type="entry name" value="TF_LuxR_autoind-bd_dom_sf"/>
</dbReference>
<keyword evidence="3" id="KW-0804">Transcription</keyword>
<dbReference type="PRINTS" id="PR00038">
    <property type="entry name" value="HTHLUXR"/>
</dbReference>
<dbReference type="Proteomes" id="UP001169006">
    <property type="component" value="Unassembled WGS sequence"/>
</dbReference>
<evidence type="ECO:0000256" key="3">
    <source>
        <dbReference type="ARBA" id="ARBA00023163"/>
    </source>
</evidence>
<dbReference type="EMBL" id="JAUKWQ010000013">
    <property type="protein sequence ID" value="MDO1585158.1"/>
    <property type="molecule type" value="Genomic_DNA"/>
</dbReference>
<keyword evidence="2" id="KW-0238">DNA-binding</keyword>
<keyword evidence="1" id="KW-0805">Transcription regulation</keyword>
<keyword evidence="6" id="KW-1185">Reference proteome</keyword>
<dbReference type="SUPFAM" id="SSF75516">
    <property type="entry name" value="Pheromone-binding domain of LuxR-like quorum-sensing transcription factors"/>
    <property type="match status" value="1"/>
</dbReference>
<dbReference type="InterPro" id="IPR000792">
    <property type="entry name" value="Tscrpt_reg_LuxR_C"/>
</dbReference>
<dbReference type="PANTHER" id="PTHR44688">
    <property type="entry name" value="DNA-BINDING TRANSCRIPTIONAL ACTIVATOR DEVR_DOSR"/>
    <property type="match status" value="1"/>
</dbReference>
<dbReference type="Gene3D" id="3.30.450.80">
    <property type="entry name" value="Transcription factor LuxR-like, autoinducer-binding domain"/>
    <property type="match status" value="1"/>
</dbReference>
<comment type="caution">
    <text evidence="5">The sequence shown here is derived from an EMBL/GenBank/DDBJ whole genome shotgun (WGS) entry which is preliminary data.</text>
</comment>
<dbReference type="SUPFAM" id="SSF46894">
    <property type="entry name" value="C-terminal effector domain of the bipartite response regulators"/>
    <property type="match status" value="1"/>
</dbReference>
<dbReference type="Pfam" id="PF03472">
    <property type="entry name" value="Autoind_bind"/>
    <property type="match status" value="1"/>
</dbReference>
<protein>
    <submittedName>
        <fullName evidence="5">LuxR family transcriptional regulator</fullName>
    </submittedName>
</protein>
<accession>A0ABT8T4U7</accession>
<dbReference type="SMART" id="SM00421">
    <property type="entry name" value="HTH_LUXR"/>
    <property type="match status" value="1"/>
</dbReference>
<dbReference type="PROSITE" id="PS50043">
    <property type="entry name" value="HTH_LUXR_2"/>
    <property type="match status" value="1"/>
</dbReference>
<evidence type="ECO:0000256" key="2">
    <source>
        <dbReference type="ARBA" id="ARBA00023125"/>
    </source>
</evidence>
<name>A0ABT8T4U7_9HYPH</name>
<evidence type="ECO:0000313" key="5">
    <source>
        <dbReference type="EMBL" id="MDO1585158.1"/>
    </source>
</evidence>
<dbReference type="Pfam" id="PF00196">
    <property type="entry name" value="GerE"/>
    <property type="match status" value="1"/>
</dbReference>